<gene>
    <name evidence="2" type="ORF">EI555_017049</name>
</gene>
<dbReference type="AlphaFoldDB" id="A0A4V5P8N5"/>
<name>A0A4V5P8N5_MONMO</name>
<proteinExistence type="predicted"/>
<feature type="compositionally biased region" description="Basic and acidic residues" evidence="1">
    <location>
        <begin position="153"/>
        <end position="162"/>
    </location>
</feature>
<evidence type="ECO:0000313" key="3">
    <source>
        <dbReference type="Proteomes" id="UP000308365"/>
    </source>
</evidence>
<evidence type="ECO:0000256" key="1">
    <source>
        <dbReference type="SAM" id="MobiDB-lite"/>
    </source>
</evidence>
<comment type="caution">
    <text evidence="2">The sequence shown here is derived from an EMBL/GenBank/DDBJ whole genome shotgun (WGS) entry which is preliminary data.</text>
</comment>
<reference evidence="3" key="1">
    <citation type="journal article" date="2019" name="IScience">
        <title>Narwhal Genome Reveals Long-Term Low Genetic Diversity despite Current Large Abundance Size.</title>
        <authorList>
            <person name="Westbury M.V."/>
            <person name="Petersen B."/>
            <person name="Garde E."/>
            <person name="Heide-Jorgensen M.P."/>
            <person name="Lorenzen E.D."/>
        </authorList>
    </citation>
    <scope>NUCLEOTIDE SEQUENCE [LARGE SCALE GENOMIC DNA]</scope>
</reference>
<accession>A0A4V5P8N5</accession>
<feature type="compositionally biased region" description="Basic and acidic residues" evidence="1">
    <location>
        <begin position="175"/>
        <end position="199"/>
    </location>
</feature>
<dbReference type="Gene3D" id="6.10.140.750">
    <property type="match status" value="1"/>
</dbReference>
<evidence type="ECO:0000313" key="2">
    <source>
        <dbReference type="EMBL" id="TKC44520.1"/>
    </source>
</evidence>
<feature type="compositionally biased region" description="Polar residues" evidence="1">
    <location>
        <begin position="163"/>
        <end position="173"/>
    </location>
</feature>
<feature type="region of interest" description="Disordered" evidence="1">
    <location>
        <begin position="153"/>
        <end position="199"/>
    </location>
</feature>
<organism evidence="2 3">
    <name type="scientific">Monodon monoceros</name>
    <name type="common">Narwhal</name>
    <name type="synonym">Ceratodon monodon</name>
    <dbReference type="NCBI Taxonomy" id="40151"/>
    <lineage>
        <taxon>Eukaryota</taxon>
        <taxon>Metazoa</taxon>
        <taxon>Chordata</taxon>
        <taxon>Craniata</taxon>
        <taxon>Vertebrata</taxon>
        <taxon>Euteleostomi</taxon>
        <taxon>Mammalia</taxon>
        <taxon>Eutheria</taxon>
        <taxon>Laurasiatheria</taxon>
        <taxon>Artiodactyla</taxon>
        <taxon>Whippomorpha</taxon>
        <taxon>Cetacea</taxon>
        <taxon>Odontoceti</taxon>
        <taxon>Monodontidae</taxon>
        <taxon>Monodon</taxon>
    </lineage>
</organism>
<sequence length="199" mass="21024">IAASSWGWGLASGRGWGLASGRGWGRTGAGLGWPRGGALSLSAAPPRSVSCSTAEAPLLRRCDGDPKSFLHRPGPGTRTSMKQVSLSWSETAPSSAPGALHETLVIHKDLAEGAEFYNITSLVKPAKDRIREGDSKTSQLRVTHVHRGLQDRVHQADGERSEQLGSSIGSSCNDRGAEQELHDSPDGPSREPGEKATIL</sequence>
<dbReference type="Proteomes" id="UP000308365">
    <property type="component" value="Unassembled WGS sequence"/>
</dbReference>
<protein>
    <submittedName>
        <fullName evidence="2">Uncharacterized protein</fullName>
    </submittedName>
</protein>
<feature type="non-terminal residue" evidence="2">
    <location>
        <position position="1"/>
    </location>
</feature>
<dbReference type="EMBL" id="RWIC01000392">
    <property type="protein sequence ID" value="TKC44520.1"/>
    <property type="molecule type" value="Genomic_DNA"/>
</dbReference>